<dbReference type="PATRIC" id="fig|1263832.3.peg.2054"/>
<dbReference type="PROSITE" id="PS51206">
    <property type="entry name" value="SF3_HELICASE_1"/>
    <property type="match status" value="1"/>
</dbReference>
<dbReference type="InterPro" id="IPR036388">
    <property type="entry name" value="WH-like_DNA-bd_sf"/>
</dbReference>
<dbReference type="InterPro" id="IPR036390">
    <property type="entry name" value="WH_DNA-bd_sf"/>
</dbReference>
<dbReference type="InterPro" id="IPR051620">
    <property type="entry name" value="ORF904-like_C"/>
</dbReference>
<keyword evidence="3" id="KW-0067">ATP-binding</keyword>
<gene>
    <name evidence="5" type="ORF">F544_20660</name>
</gene>
<evidence type="ECO:0000313" key="6">
    <source>
        <dbReference type="Proteomes" id="UP000019086"/>
    </source>
</evidence>
<organism evidence="5 6">
    <name type="scientific">Bibersteinia trehalosi USDA-ARS-USMARC-190</name>
    <dbReference type="NCBI Taxonomy" id="1263832"/>
    <lineage>
        <taxon>Bacteria</taxon>
        <taxon>Pseudomonadati</taxon>
        <taxon>Pseudomonadota</taxon>
        <taxon>Gammaproteobacteria</taxon>
        <taxon>Pasteurellales</taxon>
        <taxon>Pasteurellaceae</taxon>
        <taxon>Bibersteinia</taxon>
    </lineage>
</organism>
<dbReference type="Pfam" id="PF19263">
    <property type="entry name" value="DUF5906"/>
    <property type="match status" value="1"/>
</dbReference>
<dbReference type="Proteomes" id="UP000019086">
    <property type="component" value="Chromosome"/>
</dbReference>
<protein>
    <submittedName>
        <fullName evidence="5">Phage DNA primase-like protein</fullName>
    </submittedName>
</protein>
<evidence type="ECO:0000256" key="2">
    <source>
        <dbReference type="ARBA" id="ARBA00022801"/>
    </source>
</evidence>
<dbReference type="HOGENOM" id="CLU_024126_1_0_6"/>
<dbReference type="InterPro" id="IPR045455">
    <property type="entry name" value="NrS-1_pol-like_helicase"/>
</dbReference>
<name>W0R867_BIBTR</name>
<evidence type="ECO:0000259" key="4">
    <source>
        <dbReference type="PROSITE" id="PS51206"/>
    </source>
</evidence>
<reference evidence="5 6" key="1">
    <citation type="submission" date="2013-12" db="EMBL/GenBank/DDBJ databases">
        <title>Annotation of the Bibersteinia trehalosi USDA-ARS-USMARC-190 complete genome.</title>
        <authorList>
            <person name="Harhay G.P."/>
            <person name="McVey S."/>
            <person name="Clawson M.L."/>
            <person name="Bono J."/>
            <person name="Heaton M.P."/>
            <person name="Chitko-Mckown C.G."/>
            <person name="Harhay D.M."/>
            <person name="Smith T.P.L."/>
        </authorList>
    </citation>
    <scope>NUCLEOTIDE SEQUENCE [LARGE SCALE GENOMIC DNA]</scope>
    <source>
        <strain evidence="5 6">USDA-ARS-USMARC-190</strain>
    </source>
</reference>
<dbReference type="GO" id="GO:0005524">
    <property type="term" value="F:ATP binding"/>
    <property type="evidence" value="ECO:0007669"/>
    <property type="project" value="UniProtKB-KW"/>
</dbReference>
<dbReference type="SUPFAM" id="SSF46785">
    <property type="entry name" value="Winged helix' DNA-binding domain"/>
    <property type="match status" value="1"/>
</dbReference>
<proteinExistence type="predicted"/>
<dbReference type="AlphaFoldDB" id="W0R867"/>
<keyword evidence="2" id="KW-0378">Hydrolase</keyword>
<dbReference type="InterPro" id="IPR014015">
    <property type="entry name" value="Helicase_SF3_DNA-vir"/>
</dbReference>
<feature type="domain" description="SF3 helicase" evidence="4">
    <location>
        <begin position="302"/>
        <end position="455"/>
    </location>
</feature>
<keyword evidence="1" id="KW-0547">Nucleotide-binding</keyword>
<evidence type="ECO:0000256" key="1">
    <source>
        <dbReference type="ARBA" id="ARBA00022741"/>
    </source>
</evidence>
<sequence length="601" mass="68290">MTKLKNAPNMKKQPQDVYSVLLVAGSQAWDFAELATLRNSAEIAIDKFLPADNAPPIILTGETLENVARYRIAPPTVQQVTLWTANNGQPLDGTTLTAICSNLATHTTAKTVQLVDETGQLLEDLSGYIDRLRTDDSTQETAQQILKKAEQNVPLAPLSDRPTQRELLSHFLAWQKEPLKQDLLFKRTHRYNGKFWQALEDEELDRLVLKFHEELDLDFTDNRISSLARLVTKKIDELPPQRADIIGFQNVALNKQTGEVFPFAPDLNLRGIENFELNQNSTETPHFNNWLHFVTDDGNDSDKRAVIMASLYMTLKNRNEWQKFIEITGVGGSGKSIMVQMMTMLNGSHNVATIDINGLDEPKLISGLIGKTLAYSPDQGDYKGVADGLKRLTGNETLKAHIFYKNPFDVVLNACFAMSTNYPLLFTDRNGGVSRRRIIIELNRKIPLERKDPYFREKLQGELYGIIQKVLAEFPDENTARMVLEEHIDTDTGLSIKQQGNHLIDFASYFKVSNDTKGLRWGSNRTQEERPNEPKTIYKGYILYCECMGIKPLNLRTFKTAFKDALKDCGEKTEVQEIKSSYYFTNIHYKDKENALKEWVG</sequence>
<evidence type="ECO:0000313" key="5">
    <source>
        <dbReference type="EMBL" id="AHG87294.1"/>
    </source>
</evidence>
<dbReference type="GO" id="GO:0016787">
    <property type="term" value="F:hydrolase activity"/>
    <property type="evidence" value="ECO:0007669"/>
    <property type="project" value="UniProtKB-KW"/>
</dbReference>
<accession>W0R867</accession>
<dbReference type="PANTHER" id="PTHR35372">
    <property type="entry name" value="ATP BINDING PROTEIN-RELATED"/>
    <property type="match status" value="1"/>
</dbReference>
<dbReference type="Gene3D" id="1.10.10.10">
    <property type="entry name" value="Winged helix-like DNA-binding domain superfamily/Winged helix DNA-binding domain"/>
    <property type="match status" value="1"/>
</dbReference>
<dbReference type="EMBL" id="CP006956">
    <property type="protein sequence ID" value="AHG87294.1"/>
    <property type="molecule type" value="Genomic_DNA"/>
</dbReference>
<dbReference type="Gene3D" id="3.40.50.300">
    <property type="entry name" value="P-loop containing nucleotide triphosphate hydrolases"/>
    <property type="match status" value="1"/>
</dbReference>
<dbReference type="PANTHER" id="PTHR35372:SF2">
    <property type="entry name" value="SF3 HELICASE DOMAIN-CONTAINING PROTEIN"/>
    <property type="match status" value="1"/>
</dbReference>
<evidence type="ECO:0000256" key="3">
    <source>
        <dbReference type="ARBA" id="ARBA00022840"/>
    </source>
</evidence>
<dbReference type="InterPro" id="IPR027417">
    <property type="entry name" value="P-loop_NTPase"/>
</dbReference>
<dbReference type="KEGG" id="btra:F544_20660"/>
<dbReference type="RefSeq" id="WP_051428502.1">
    <property type="nucleotide sequence ID" value="NZ_CP006956.1"/>
</dbReference>
<dbReference type="SUPFAM" id="SSF52540">
    <property type="entry name" value="P-loop containing nucleoside triphosphate hydrolases"/>
    <property type="match status" value="1"/>
</dbReference>